<keyword evidence="4" id="KW-1185">Reference proteome</keyword>
<comment type="caution">
    <text evidence="3">The sequence shown here is derived from an EMBL/GenBank/DDBJ whole genome shotgun (WGS) entry which is preliminary data.</text>
</comment>
<sequence>MIKYILDVTDSKVKSSIDELGLDPTQLIIKNPEDFEGSEKLKTLRYNHYNEKLEKIVALIKSHMSILSSSQRMRNNKIESKSYYKTEDLKSITRKAFLTNRPESNSEETVDKVRALHRHYLSMHIEEEEKKREKLSKTMEKLGRKEDRDKKIKEDIEAKRKSDEQKREAMEDRIRSLLTPKKTKGNRIHSQSPRTTDRDAYVSRASFRINKSIDADDVQIKLKTLDDRFDRSKELHEMALKEKTMKITWHTQKVDSILHSLLDNKDSNNMTLVHNFVNKFNGVESRKEKNRSEFQEKAKKIQEKIFDRNSKIRQNQEEEIRKEEKRIRIIEEKMNSTMQNAKVKTKEMQYERELKWEKAKLKGEDTLENAARLKKAELKRKLKILEKHQELDKKLELIKDMKNKINEKKRDDGHKAALEKLRLKDLKILVEKTKDPKKMRGILEKFYKGPEEIIKAPEEISKDSHDF</sequence>
<protein>
    <submittedName>
        <fullName evidence="3">Uncharacterized protein</fullName>
    </submittedName>
</protein>
<reference evidence="3 4" key="1">
    <citation type="submission" date="2016-11" db="EMBL/GenBank/DDBJ databases">
        <title>The macronuclear genome of Stentor coeruleus: a giant cell with tiny introns.</title>
        <authorList>
            <person name="Slabodnick M."/>
            <person name="Ruby J.G."/>
            <person name="Reiff S.B."/>
            <person name="Swart E.C."/>
            <person name="Gosai S."/>
            <person name="Prabakaran S."/>
            <person name="Witkowska E."/>
            <person name="Larue G.E."/>
            <person name="Fisher S."/>
            <person name="Freeman R.M."/>
            <person name="Gunawardena J."/>
            <person name="Chu W."/>
            <person name="Stover N.A."/>
            <person name="Gregory B.D."/>
            <person name="Nowacki M."/>
            <person name="Derisi J."/>
            <person name="Roy S.W."/>
            <person name="Marshall W.F."/>
            <person name="Sood P."/>
        </authorList>
    </citation>
    <scope>NUCLEOTIDE SEQUENCE [LARGE SCALE GENOMIC DNA]</scope>
    <source>
        <strain evidence="3">WM001</strain>
    </source>
</reference>
<feature type="coiled-coil region" evidence="1">
    <location>
        <begin position="284"/>
        <end position="340"/>
    </location>
</feature>
<dbReference type="OrthoDB" id="325345at2759"/>
<name>A0A1R2B8F0_9CILI</name>
<keyword evidence="1" id="KW-0175">Coiled coil</keyword>
<evidence type="ECO:0000313" key="3">
    <source>
        <dbReference type="EMBL" id="OMJ73062.1"/>
    </source>
</evidence>
<feature type="region of interest" description="Disordered" evidence="2">
    <location>
        <begin position="129"/>
        <end position="150"/>
    </location>
</feature>
<organism evidence="3 4">
    <name type="scientific">Stentor coeruleus</name>
    <dbReference type="NCBI Taxonomy" id="5963"/>
    <lineage>
        <taxon>Eukaryota</taxon>
        <taxon>Sar</taxon>
        <taxon>Alveolata</taxon>
        <taxon>Ciliophora</taxon>
        <taxon>Postciliodesmatophora</taxon>
        <taxon>Heterotrichea</taxon>
        <taxon>Heterotrichida</taxon>
        <taxon>Stentoridae</taxon>
        <taxon>Stentor</taxon>
    </lineage>
</organism>
<feature type="coiled-coil region" evidence="1">
    <location>
        <begin position="368"/>
        <end position="411"/>
    </location>
</feature>
<dbReference type="EMBL" id="MPUH01000850">
    <property type="protein sequence ID" value="OMJ73062.1"/>
    <property type="molecule type" value="Genomic_DNA"/>
</dbReference>
<dbReference type="Proteomes" id="UP000187209">
    <property type="component" value="Unassembled WGS sequence"/>
</dbReference>
<proteinExistence type="predicted"/>
<gene>
    <name evidence="3" type="ORF">SteCoe_28339</name>
</gene>
<accession>A0A1R2B8F0</accession>
<evidence type="ECO:0000256" key="1">
    <source>
        <dbReference type="SAM" id="Coils"/>
    </source>
</evidence>
<dbReference type="AlphaFoldDB" id="A0A1R2B8F0"/>
<evidence type="ECO:0000256" key="2">
    <source>
        <dbReference type="SAM" id="MobiDB-lite"/>
    </source>
</evidence>
<evidence type="ECO:0000313" key="4">
    <source>
        <dbReference type="Proteomes" id="UP000187209"/>
    </source>
</evidence>